<dbReference type="EMBL" id="CP059659">
    <property type="protein sequence ID" value="QRW16720.1"/>
    <property type="molecule type" value="Genomic_DNA"/>
</dbReference>
<evidence type="ECO:0000256" key="1">
    <source>
        <dbReference type="SAM" id="MobiDB-lite"/>
    </source>
</evidence>
<gene>
    <name evidence="2" type="ORF">RhiXN_04722</name>
</gene>
<proteinExistence type="predicted"/>
<protein>
    <submittedName>
        <fullName evidence="2">Uncharacterized protein</fullName>
    </submittedName>
</protein>
<reference evidence="2" key="1">
    <citation type="submission" date="2020-05" db="EMBL/GenBank/DDBJ databases">
        <title>Evolutionary and genomic comparisons of hybrid uninucleate and nonhybrid Rhizoctonia fungi.</title>
        <authorList>
            <person name="Li C."/>
            <person name="Chen X."/>
        </authorList>
    </citation>
    <scope>NUCLEOTIDE SEQUENCE</scope>
    <source>
        <strain evidence="2">AG-1 IA</strain>
    </source>
</reference>
<dbReference type="RefSeq" id="XP_043176957.1">
    <property type="nucleotide sequence ID" value="XM_043324538.1"/>
</dbReference>
<organism evidence="2 3">
    <name type="scientific">Rhizoctonia solani</name>
    <dbReference type="NCBI Taxonomy" id="456999"/>
    <lineage>
        <taxon>Eukaryota</taxon>
        <taxon>Fungi</taxon>
        <taxon>Dikarya</taxon>
        <taxon>Basidiomycota</taxon>
        <taxon>Agaricomycotina</taxon>
        <taxon>Agaricomycetes</taxon>
        <taxon>Cantharellales</taxon>
        <taxon>Ceratobasidiaceae</taxon>
        <taxon>Rhizoctonia</taxon>
    </lineage>
</organism>
<feature type="region of interest" description="Disordered" evidence="1">
    <location>
        <begin position="1"/>
        <end position="44"/>
    </location>
</feature>
<evidence type="ECO:0000313" key="3">
    <source>
        <dbReference type="Proteomes" id="UP000650533"/>
    </source>
</evidence>
<dbReference type="KEGG" id="rsx:RhiXN_04722"/>
<evidence type="ECO:0000313" key="2">
    <source>
        <dbReference type="EMBL" id="QRW16720.1"/>
    </source>
</evidence>
<feature type="compositionally biased region" description="Low complexity" evidence="1">
    <location>
        <begin position="19"/>
        <end position="37"/>
    </location>
</feature>
<sequence>MPTPSNQGFMSGKNDASPLRPLGSMSGSRRSSPGIIGVYPPMSTSPPHLISRIKPIRIATLKHVQVRPAVGSAPPRSAPRQTVVGTLAAKPGPTNLRIEEFRNAKSDWSGVKSETRDALKRVLKER</sequence>
<name>A0A8H8NNV5_9AGAM</name>
<accession>A0A8H8NNV5</accession>
<dbReference type="GeneID" id="67027001"/>
<dbReference type="Proteomes" id="UP000650533">
    <property type="component" value="Chromosome 2"/>
</dbReference>
<dbReference type="AlphaFoldDB" id="A0A8H8NNV5"/>